<evidence type="ECO:0000313" key="2">
    <source>
        <dbReference type="EMBL" id="MCM2676435.1"/>
    </source>
</evidence>
<protein>
    <submittedName>
        <fullName evidence="2">YybS family protein</fullName>
    </submittedName>
</protein>
<feature type="transmembrane region" description="Helical" evidence="1">
    <location>
        <begin position="163"/>
        <end position="188"/>
    </location>
</feature>
<gene>
    <name evidence="2" type="ORF">NDM98_13710</name>
</gene>
<dbReference type="InterPro" id="IPR018710">
    <property type="entry name" value="DUF2232"/>
</dbReference>
<dbReference type="Pfam" id="PF09991">
    <property type="entry name" value="DUF2232"/>
    <property type="match status" value="1"/>
</dbReference>
<feature type="transmembrane region" description="Helical" evidence="1">
    <location>
        <begin position="97"/>
        <end position="118"/>
    </location>
</feature>
<feature type="transmembrane region" description="Helical" evidence="1">
    <location>
        <begin position="231"/>
        <end position="260"/>
    </location>
</feature>
<evidence type="ECO:0000313" key="3">
    <source>
        <dbReference type="Proteomes" id="UP001203665"/>
    </source>
</evidence>
<feature type="transmembrane region" description="Helical" evidence="1">
    <location>
        <begin position="56"/>
        <end position="85"/>
    </location>
</feature>
<comment type="caution">
    <text evidence="2">The sequence shown here is derived from an EMBL/GenBank/DDBJ whole genome shotgun (WGS) entry which is preliminary data.</text>
</comment>
<evidence type="ECO:0000256" key="1">
    <source>
        <dbReference type="SAM" id="Phobius"/>
    </source>
</evidence>
<proteinExistence type="predicted"/>
<dbReference type="PANTHER" id="PTHR41324">
    <property type="entry name" value="MEMBRANE PROTEIN-RELATED"/>
    <property type="match status" value="1"/>
</dbReference>
<dbReference type="RefSeq" id="WP_251608572.1">
    <property type="nucleotide sequence ID" value="NZ_JAMQJY010000001.1"/>
</dbReference>
<sequence>MNQKSAWKEGILIVGLYVILLLAALLVPVLNVVFVWTLPLPLVYFAAKHGVKPSLILYLLLCLLSWPIHLAALVLTFVFAMVGIVVGELHRRKVDGFAVLIGASLTYIFHLVIGYVVFSLGTEQSLRQLIRNQSDQVTSLLEQAGTSADQIALVTENMDFIPYIVPFLLVLIGTIMGLITVWLAGVLLRRCNIEVKRIPALRNWGFPKAFIWYYLIAFVFLLSQPEEGTTLFIAVTNVFLLIETIMTIQGLSFILFFFHFKKLPKILGILVVIITILIGPLMQIVRLIGIADLVLDLKSRLGSQRK</sequence>
<feature type="transmembrane region" description="Helical" evidence="1">
    <location>
        <begin position="267"/>
        <end position="291"/>
    </location>
</feature>
<reference evidence="2" key="1">
    <citation type="submission" date="2022-06" db="EMBL/GenBank/DDBJ databases">
        <title>Alkalicoccobacillus porphyridii sp. nov., isolated from a marine red alga, Porphyridium purpureum and reclassification of Shouchella plakortidis and Shouchella gibsonii as Alkalicoccobacillus plakortidis comb. nov. and Alkalicoccobacillus gibsonii comb. nov.</title>
        <authorList>
            <person name="Kim K.H."/>
            <person name="Lee J.K."/>
            <person name="Han D.M."/>
            <person name="Baek J.H."/>
            <person name="Jeon C.O."/>
        </authorList>
    </citation>
    <scope>NUCLEOTIDE SEQUENCE</scope>
    <source>
        <strain evidence="2">DSM 19153</strain>
    </source>
</reference>
<dbReference type="PANTHER" id="PTHR41324:SF1">
    <property type="entry name" value="DUF2232 DOMAIN-CONTAINING PROTEIN"/>
    <property type="match status" value="1"/>
</dbReference>
<keyword evidence="1" id="KW-0812">Transmembrane</keyword>
<keyword evidence="1" id="KW-1133">Transmembrane helix</keyword>
<organism evidence="2 3">
    <name type="scientific">Alkalicoccobacillus plakortidis</name>
    <dbReference type="NCBI Taxonomy" id="444060"/>
    <lineage>
        <taxon>Bacteria</taxon>
        <taxon>Bacillati</taxon>
        <taxon>Bacillota</taxon>
        <taxon>Bacilli</taxon>
        <taxon>Bacillales</taxon>
        <taxon>Bacillaceae</taxon>
        <taxon>Alkalicoccobacillus</taxon>
    </lineage>
</organism>
<dbReference type="EMBL" id="JAMQJY010000001">
    <property type="protein sequence ID" value="MCM2676435.1"/>
    <property type="molecule type" value="Genomic_DNA"/>
</dbReference>
<keyword evidence="3" id="KW-1185">Reference proteome</keyword>
<feature type="transmembrane region" description="Helical" evidence="1">
    <location>
        <begin position="209"/>
        <end position="225"/>
    </location>
</feature>
<keyword evidence="1" id="KW-0472">Membrane</keyword>
<feature type="transmembrane region" description="Helical" evidence="1">
    <location>
        <begin position="12"/>
        <end position="36"/>
    </location>
</feature>
<dbReference type="Proteomes" id="UP001203665">
    <property type="component" value="Unassembled WGS sequence"/>
</dbReference>
<accession>A0ABT0XL48</accession>
<name>A0ABT0XL48_9BACI</name>